<evidence type="ECO:0000313" key="6">
    <source>
        <dbReference type="Proteomes" id="UP000032304"/>
    </source>
</evidence>
<evidence type="ECO:0000256" key="1">
    <source>
        <dbReference type="ARBA" id="ARBA00022723"/>
    </source>
</evidence>
<dbReference type="EMBL" id="CM001744">
    <property type="protein sequence ID" value="KJB28251.1"/>
    <property type="molecule type" value="Genomic_DNA"/>
</dbReference>
<name>A0A0D2RF52_GOSRA</name>
<keyword evidence="3" id="KW-0862">Zinc</keyword>
<protein>
    <recommendedName>
        <fullName evidence="4">Phorbol-ester/DAG-type domain-containing protein</fullName>
    </recommendedName>
</protein>
<evidence type="ECO:0000313" key="5">
    <source>
        <dbReference type="EMBL" id="KJB28251.1"/>
    </source>
</evidence>
<dbReference type="SMART" id="SM00109">
    <property type="entry name" value="C1"/>
    <property type="match status" value="3"/>
</dbReference>
<evidence type="ECO:0000259" key="4">
    <source>
        <dbReference type="PROSITE" id="PS50081"/>
    </source>
</evidence>
<feature type="domain" description="Phorbol-ester/DAG-type" evidence="4">
    <location>
        <begin position="201"/>
        <end position="253"/>
    </location>
</feature>
<dbReference type="PANTHER" id="PTHR32410:SF163">
    <property type="entry name" value="DC1 DOMAIN-CONTAINING PROTEIN"/>
    <property type="match status" value="1"/>
</dbReference>
<dbReference type="OMA" id="DECAISF"/>
<dbReference type="PROSITE" id="PS50081">
    <property type="entry name" value="ZF_DAG_PE_2"/>
    <property type="match status" value="1"/>
</dbReference>
<dbReference type="Gramene" id="KJB28251">
    <property type="protein sequence ID" value="KJB28251"/>
    <property type="gene ID" value="B456_005G037100"/>
</dbReference>
<dbReference type="GO" id="GO:0046872">
    <property type="term" value="F:metal ion binding"/>
    <property type="evidence" value="ECO:0007669"/>
    <property type="project" value="UniProtKB-KW"/>
</dbReference>
<dbReference type="Proteomes" id="UP000032304">
    <property type="component" value="Chromosome 5"/>
</dbReference>
<evidence type="ECO:0000256" key="2">
    <source>
        <dbReference type="ARBA" id="ARBA00022737"/>
    </source>
</evidence>
<keyword evidence="6" id="KW-1185">Reference proteome</keyword>
<dbReference type="AlphaFoldDB" id="A0A0D2RF52"/>
<keyword evidence="2" id="KW-0677">Repeat</keyword>
<dbReference type="InterPro" id="IPR002219">
    <property type="entry name" value="PKC_DAG/PE"/>
</dbReference>
<dbReference type="SUPFAM" id="SSF57889">
    <property type="entry name" value="Cysteine-rich domain"/>
    <property type="match status" value="5"/>
</dbReference>
<dbReference type="Pfam" id="PF03107">
    <property type="entry name" value="C1_2"/>
    <property type="match status" value="6"/>
</dbReference>
<sequence length="596" mass="68046">MDVSECESRTEGETVELQHFSHPHPLVSFKYQTVAREEVDPEAALCLGCEKPVEGWSYGCNQCEFYLHKGCAELDLAPKIQHPFHPEHPLTLLPKSPYSGGLTACSFCGKNFEGFVYNCFDCEFDLHINCALLQSSIATNFPHSLHHHPLHFIQNHNEEKCSCYLCKIQWSGFVYSCSLCNFELSVDYIFSPPTITNASHEHPWMLISKKMSFICDFCGIVGDHSPYLCATCNLAVHKNCISLPRNIRITRHCHVICFSYSFQQNQVEDCMCRICFTEVDTSYGRYCCSASGCDYIAHAHCATNKSIWDGTIIKEGYDERLGPSNLITDVIEQISIEEIMVASKIKHSYHHHNLRLTFSGEIKDDSQCDGCMRPISTPFYSCEQCKFFLHKDCVELPKEMPHPFHKHLLTLSNSHDENGCSWCTTCRRLYQGFRYRCYKGDCYFEIDIQCMLLSDTLKHPSHEHSLVLVHNEGTSCSACFKNLLSMDVAYRCMKRCDFSLDVGCASLPLTAWYKKPNCWFYYCADCDNSLHLNCALGDLPYMKLGNKIKGTGHRHPLTVVKNIWNCPPCKVCGEVCNGQALECKEFECNFTVHSIW</sequence>
<dbReference type="InterPro" id="IPR053192">
    <property type="entry name" value="Vacuole_Formation_Reg"/>
</dbReference>
<reference evidence="5 6" key="1">
    <citation type="journal article" date="2012" name="Nature">
        <title>Repeated polyploidization of Gossypium genomes and the evolution of spinnable cotton fibres.</title>
        <authorList>
            <person name="Paterson A.H."/>
            <person name="Wendel J.F."/>
            <person name="Gundlach H."/>
            <person name="Guo H."/>
            <person name="Jenkins J."/>
            <person name="Jin D."/>
            <person name="Llewellyn D."/>
            <person name="Showmaker K.C."/>
            <person name="Shu S."/>
            <person name="Udall J."/>
            <person name="Yoo M.J."/>
            <person name="Byers R."/>
            <person name="Chen W."/>
            <person name="Doron-Faigenboim A."/>
            <person name="Duke M.V."/>
            <person name="Gong L."/>
            <person name="Grimwood J."/>
            <person name="Grover C."/>
            <person name="Grupp K."/>
            <person name="Hu G."/>
            <person name="Lee T.H."/>
            <person name="Li J."/>
            <person name="Lin L."/>
            <person name="Liu T."/>
            <person name="Marler B.S."/>
            <person name="Page J.T."/>
            <person name="Roberts A.W."/>
            <person name="Romanel E."/>
            <person name="Sanders W.S."/>
            <person name="Szadkowski E."/>
            <person name="Tan X."/>
            <person name="Tang H."/>
            <person name="Xu C."/>
            <person name="Wang J."/>
            <person name="Wang Z."/>
            <person name="Zhang D."/>
            <person name="Zhang L."/>
            <person name="Ashrafi H."/>
            <person name="Bedon F."/>
            <person name="Bowers J.E."/>
            <person name="Brubaker C.L."/>
            <person name="Chee P.W."/>
            <person name="Das S."/>
            <person name="Gingle A.R."/>
            <person name="Haigler C.H."/>
            <person name="Harker D."/>
            <person name="Hoffmann L.V."/>
            <person name="Hovav R."/>
            <person name="Jones D.C."/>
            <person name="Lemke C."/>
            <person name="Mansoor S."/>
            <person name="ur Rahman M."/>
            <person name="Rainville L.N."/>
            <person name="Rambani A."/>
            <person name="Reddy U.K."/>
            <person name="Rong J.K."/>
            <person name="Saranga Y."/>
            <person name="Scheffler B.E."/>
            <person name="Scheffler J.A."/>
            <person name="Stelly D.M."/>
            <person name="Triplett B.A."/>
            <person name="Van Deynze A."/>
            <person name="Vaslin M.F."/>
            <person name="Waghmare V.N."/>
            <person name="Walford S.A."/>
            <person name="Wright R.J."/>
            <person name="Zaki E.A."/>
            <person name="Zhang T."/>
            <person name="Dennis E.S."/>
            <person name="Mayer K.F."/>
            <person name="Peterson D.G."/>
            <person name="Rokhsar D.S."/>
            <person name="Wang X."/>
            <person name="Schmutz J."/>
        </authorList>
    </citation>
    <scope>NUCLEOTIDE SEQUENCE [LARGE SCALE GENOMIC DNA]</scope>
</reference>
<organism evidence="5 6">
    <name type="scientific">Gossypium raimondii</name>
    <name type="common">Peruvian cotton</name>
    <name type="synonym">Gossypium klotzschianum subsp. raimondii</name>
    <dbReference type="NCBI Taxonomy" id="29730"/>
    <lineage>
        <taxon>Eukaryota</taxon>
        <taxon>Viridiplantae</taxon>
        <taxon>Streptophyta</taxon>
        <taxon>Embryophyta</taxon>
        <taxon>Tracheophyta</taxon>
        <taxon>Spermatophyta</taxon>
        <taxon>Magnoliopsida</taxon>
        <taxon>eudicotyledons</taxon>
        <taxon>Gunneridae</taxon>
        <taxon>Pentapetalae</taxon>
        <taxon>rosids</taxon>
        <taxon>malvids</taxon>
        <taxon>Malvales</taxon>
        <taxon>Malvaceae</taxon>
        <taxon>Malvoideae</taxon>
        <taxon>Gossypium</taxon>
    </lineage>
</organism>
<evidence type="ECO:0000256" key="3">
    <source>
        <dbReference type="ARBA" id="ARBA00022833"/>
    </source>
</evidence>
<gene>
    <name evidence="5" type="ORF">B456_005G037100</name>
</gene>
<keyword evidence="1" id="KW-0479">Metal-binding</keyword>
<proteinExistence type="predicted"/>
<dbReference type="InterPro" id="IPR046349">
    <property type="entry name" value="C1-like_sf"/>
</dbReference>
<accession>A0A0D2RF52</accession>
<dbReference type="InterPro" id="IPR004146">
    <property type="entry name" value="DC1"/>
</dbReference>
<dbReference type="PANTHER" id="PTHR32410">
    <property type="entry name" value="CYSTEINE/HISTIDINE-RICH C1 DOMAIN FAMILY PROTEIN"/>
    <property type="match status" value="1"/>
</dbReference>